<comment type="caution">
    <text evidence="1">The sequence shown here is derived from an EMBL/GenBank/DDBJ whole genome shotgun (WGS) entry which is preliminary data.</text>
</comment>
<dbReference type="Proteomes" id="UP000593576">
    <property type="component" value="Unassembled WGS sequence"/>
</dbReference>
<dbReference type="AlphaFoldDB" id="A0A7J9ML37"/>
<sequence length="31" mass="3513">MLLHAIGFAFRLSWVSYGPKSLNITFIFILG</sequence>
<organism evidence="1 2">
    <name type="scientific">Gossypium schwendimanii</name>
    <name type="common">Cotton</name>
    <dbReference type="NCBI Taxonomy" id="34291"/>
    <lineage>
        <taxon>Eukaryota</taxon>
        <taxon>Viridiplantae</taxon>
        <taxon>Streptophyta</taxon>
        <taxon>Embryophyta</taxon>
        <taxon>Tracheophyta</taxon>
        <taxon>Spermatophyta</taxon>
        <taxon>Magnoliopsida</taxon>
        <taxon>eudicotyledons</taxon>
        <taxon>Gunneridae</taxon>
        <taxon>Pentapetalae</taxon>
        <taxon>rosids</taxon>
        <taxon>malvids</taxon>
        <taxon>Malvales</taxon>
        <taxon>Malvaceae</taxon>
        <taxon>Malvoideae</taxon>
        <taxon>Gossypium</taxon>
    </lineage>
</organism>
<accession>A0A7J9ML37</accession>
<protein>
    <submittedName>
        <fullName evidence="1">Uncharacterized protein</fullName>
    </submittedName>
</protein>
<keyword evidence="2" id="KW-1185">Reference proteome</keyword>
<name>A0A7J9ML37_GOSSC</name>
<evidence type="ECO:0000313" key="2">
    <source>
        <dbReference type="Proteomes" id="UP000593576"/>
    </source>
</evidence>
<dbReference type="EMBL" id="JABFAF010000012">
    <property type="protein sequence ID" value="MBA0871825.1"/>
    <property type="molecule type" value="Genomic_DNA"/>
</dbReference>
<evidence type="ECO:0000313" key="1">
    <source>
        <dbReference type="EMBL" id="MBA0871825.1"/>
    </source>
</evidence>
<gene>
    <name evidence="1" type="ORF">Goshw_000089</name>
</gene>
<proteinExistence type="predicted"/>
<reference evidence="1 2" key="1">
    <citation type="journal article" date="2019" name="Genome Biol. Evol.">
        <title>Insights into the evolution of the New World diploid cottons (Gossypium, subgenus Houzingenia) based on genome sequencing.</title>
        <authorList>
            <person name="Grover C.E."/>
            <person name="Arick M.A. 2nd"/>
            <person name="Thrash A."/>
            <person name="Conover J.L."/>
            <person name="Sanders W.S."/>
            <person name="Peterson D.G."/>
            <person name="Frelichowski J.E."/>
            <person name="Scheffler J.A."/>
            <person name="Scheffler B.E."/>
            <person name="Wendel J.F."/>
        </authorList>
    </citation>
    <scope>NUCLEOTIDE SEQUENCE [LARGE SCALE GENOMIC DNA]</scope>
    <source>
        <strain evidence="1">1</strain>
        <tissue evidence="1">Leaf</tissue>
    </source>
</reference>